<name>A0A512JSC2_9HYPH</name>
<sequence>MASLWVPTLAHFPWVKVRVACILCPHRKGEYRLVGLAARFGPRAPLHDVLKGLSRCRYSLPERGFGAKRPPKYAPRCGIYFVDLESASPPPPDLPAAVSSKPSP</sequence>
<keyword evidence="3" id="KW-1185">Reference proteome</keyword>
<dbReference type="AlphaFoldDB" id="A0A512JSC2"/>
<dbReference type="Proteomes" id="UP000321750">
    <property type="component" value="Unassembled WGS sequence"/>
</dbReference>
<organism evidence="2 3">
    <name type="scientific">Methylobacterium gnaphalii</name>
    <dbReference type="NCBI Taxonomy" id="1010610"/>
    <lineage>
        <taxon>Bacteria</taxon>
        <taxon>Pseudomonadati</taxon>
        <taxon>Pseudomonadota</taxon>
        <taxon>Alphaproteobacteria</taxon>
        <taxon>Hyphomicrobiales</taxon>
        <taxon>Methylobacteriaceae</taxon>
        <taxon>Methylobacterium</taxon>
    </lineage>
</organism>
<feature type="compositionally biased region" description="Low complexity" evidence="1">
    <location>
        <begin position="95"/>
        <end position="104"/>
    </location>
</feature>
<comment type="caution">
    <text evidence="2">The sequence shown here is derived from an EMBL/GenBank/DDBJ whole genome shotgun (WGS) entry which is preliminary data.</text>
</comment>
<proteinExistence type="predicted"/>
<gene>
    <name evidence="2" type="ORF">MGN01_46990</name>
</gene>
<dbReference type="RefSeq" id="WP_147049168.1">
    <property type="nucleotide sequence ID" value="NZ_BJZV01000116.1"/>
</dbReference>
<protein>
    <submittedName>
        <fullName evidence="2">Uncharacterized protein</fullName>
    </submittedName>
</protein>
<dbReference type="EMBL" id="BJZV01000116">
    <property type="protein sequence ID" value="GEP12854.1"/>
    <property type="molecule type" value="Genomic_DNA"/>
</dbReference>
<evidence type="ECO:0000313" key="2">
    <source>
        <dbReference type="EMBL" id="GEP12854.1"/>
    </source>
</evidence>
<dbReference type="OrthoDB" id="7993291at2"/>
<evidence type="ECO:0000313" key="3">
    <source>
        <dbReference type="Proteomes" id="UP000321750"/>
    </source>
</evidence>
<feature type="region of interest" description="Disordered" evidence="1">
    <location>
        <begin position="85"/>
        <end position="104"/>
    </location>
</feature>
<evidence type="ECO:0000256" key="1">
    <source>
        <dbReference type="SAM" id="MobiDB-lite"/>
    </source>
</evidence>
<accession>A0A512JSC2</accession>
<reference evidence="2 3" key="1">
    <citation type="submission" date="2019-07" db="EMBL/GenBank/DDBJ databases">
        <title>Whole genome shotgun sequence of Methylobacterium gnaphalii NBRC 107716.</title>
        <authorList>
            <person name="Hosoyama A."/>
            <person name="Uohara A."/>
            <person name="Ohji S."/>
            <person name="Ichikawa N."/>
        </authorList>
    </citation>
    <scope>NUCLEOTIDE SEQUENCE [LARGE SCALE GENOMIC DNA]</scope>
    <source>
        <strain evidence="2 3">NBRC 107716</strain>
    </source>
</reference>